<organism evidence="1 2">
    <name type="scientific">Portunus trituberculatus</name>
    <name type="common">Swimming crab</name>
    <name type="synonym">Neptunus trituberculatus</name>
    <dbReference type="NCBI Taxonomy" id="210409"/>
    <lineage>
        <taxon>Eukaryota</taxon>
        <taxon>Metazoa</taxon>
        <taxon>Ecdysozoa</taxon>
        <taxon>Arthropoda</taxon>
        <taxon>Crustacea</taxon>
        <taxon>Multicrustacea</taxon>
        <taxon>Malacostraca</taxon>
        <taxon>Eumalacostraca</taxon>
        <taxon>Eucarida</taxon>
        <taxon>Decapoda</taxon>
        <taxon>Pleocyemata</taxon>
        <taxon>Brachyura</taxon>
        <taxon>Eubrachyura</taxon>
        <taxon>Portunoidea</taxon>
        <taxon>Portunidae</taxon>
        <taxon>Portuninae</taxon>
        <taxon>Portunus</taxon>
    </lineage>
</organism>
<proteinExistence type="predicted"/>
<sequence>MQRSPRNNHLHQYARWLVSRFRPPLPSHTIIYVRHEARYQKVRIWSLATVSCSELSDCPAVRLSGCPQLSRRDCACTEPNVYKQRFVDKQS</sequence>
<name>A0A5B7JKE1_PORTR</name>
<reference evidence="1 2" key="1">
    <citation type="submission" date="2019-05" db="EMBL/GenBank/DDBJ databases">
        <title>Another draft genome of Portunus trituberculatus and its Hox gene families provides insights of decapod evolution.</title>
        <authorList>
            <person name="Jeong J.-H."/>
            <person name="Song I."/>
            <person name="Kim S."/>
            <person name="Choi T."/>
            <person name="Kim D."/>
            <person name="Ryu S."/>
            <person name="Kim W."/>
        </authorList>
    </citation>
    <scope>NUCLEOTIDE SEQUENCE [LARGE SCALE GENOMIC DNA]</scope>
    <source>
        <tissue evidence="1">Muscle</tissue>
    </source>
</reference>
<dbReference type="AlphaFoldDB" id="A0A5B7JKE1"/>
<keyword evidence="2" id="KW-1185">Reference proteome</keyword>
<evidence type="ECO:0000313" key="2">
    <source>
        <dbReference type="Proteomes" id="UP000324222"/>
    </source>
</evidence>
<dbReference type="EMBL" id="VSRR010101725">
    <property type="protein sequence ID" value="MPC95309.1"/>
    <property type="molecule type" value="Genomic_DNA"/>
</dbReference>
<accession>A0A5B7JKE1</accession>
<protein>
    <submittedName>
        <fullName evidence="1">Uncharacterized protein</fullName>
    </submittedName>
</protein>
<dbReference type="Proteomes" id="UP000324222">
    <property type="component" value="Unassembled WGS sequence"/>
</dbReference>
<comment type="caution">
    <text evidence="1">The sequence shown here is derived from an EMBL/GenBank/DDBJ whole genome shotgun (WGS) entry which is preliminary data.</text>
</comment>
<evidence type="ECO:0000313" key="1">
    <source>
        <dbReference type="EMBL" id="MPC95309.1"/>
    </source>
</evidence>
<gene>
    <name evidence="1" type="ORF">E2C01_090513</name>
</gene>